<name>C5KAH1_PERM5</name>
<dbReference type="RefSeq" id="XP_002786711.1">
    <property type="nucleotide sequence ID" value="XM_002786665.1"/>
</dbReference>
<dbReference type="PANTHER" id="PTHR43213">
    <property type="entry name" value="BIFUNCTIONAL DTTP/UTP PYROPHOSPHATASE/METHYLTRANSFERASE PROTEIN-RELATED"/>
    <property type="match status" value="1"/>
</dbReference>
<dbReference type="InterPro" id="IPR003697">
    <property type="entry name" value="Maf-like"/>
</dbReference>
<protein>
    <submittedName>
        <fullName evidence="2">Maf protein, putative</fullName>
    </submittedName>
</protein>
<dbReference type="Pfam" id="PF02545">
    <property type="entry name" value="Maf"/>
    <property type="match status" value="1"/>
</dbReference>
<dbReference type="PIRSF" id="PIRSF006305">
    <property type="entry name" value="Maf"/>
    <property type="match status" value="1"/>
</dbReference>
<gene>
    <name evidence="2" type="ORF">Pmar_PMAR004367</name>
</gene>
<keyword evidence="1" id="KW-0378">Hydrolase</keyword>
<keyword evidence="3" id="KW-1185">Reference proteome</keyword>
<evidence type="ECO:0000313" key="3">
    <source>
        <dbReference type="Proteomes" id="UP000007800"/>
    </source>
</evidence>
<dbReference type="InParanoid" id="C5KAH1"/>
<organism evidence="3">
    <name type="scientific">Perkinsus marinus (strain ATCC 50983 / TXsc)</name>
    <dbReference type="NCBI Taxonomy" id="423536"/>
    <lineage>
        <taxon>Eukaryota</taxon>
        <taxon>Sar</taxon>
        <taxon>Alveolata</taxon>
        <taxon>Perkinsozoa</taxon>
        <taxon>Perkinsea</taxon>
        <taxon>Perkinsida</taxon>
        <taxon>Perkinsidae</taxon>
        <taxon>Perkinsus</taxon>
    </lineage>
</organism>
<reference evidence="2 3" key="1">
    <citation type="submission" date="2008-07" db="EMBL/GenBank/DDBJ databases">
        <authorList>
            <person name="El-Sayed N."/>
            <person name="Caler E."/>
            <person name="Inman J."/>
            <person name="Amedeo P."/>
            <person name="Hass B."/>
            <person name="Wortman J."/>
        </authorList>
    </citation>
    <scope>NUCLEOTIDE SEQUENCE [LARGE SCALE GENOMIC DNA]</scope>
    <source>
        <strain evidence="3">ATCC 50983 / TXsc</strain>
    </source>
</reference>
<dbReference type="SUPFAM" id="SSF52972">
    <property type="entry name" value="ITPase-like"/>
    <property type="match status" value="1"/>
</dbReference>
<dbReference type="AlphaFoldDB" id="C5KAH1"/>
<proteinExistence type="predicted"/>
<evidence type="ECO:0000256" key="1">
    <source>
        <dbReference type="ARBA" id="ARBA00022801"/>
    </source>
</evidence>
<dbReference type="OMA" id="EEVCGFC"/>
<dbReference type="OrthoDB" id="10267058at2759"/>
<dbReference type="InterPro" id="IPR029001">
    <property type="entry name" value="ITPase-like_fam"/>
</dbReference>
<dbReference type="GeneID" id="9049523"/>
<dbReference type="PANTHER" id="PTHR43213:SF4">
    <property type="entry name" value="7-METHYL-GTP PYROPHOSPHATASE"/>
    <property type="match status" value="1"/>
</dbReference>
<accession>C5KAH1</accession>
<dbReference type="Proteomes" id="UP000007800">
    <property type="component" value="Unassembled WGS sequence"/>
</dbReference>
<evidence type="ECO:0000313" key="2">
    <source>
        <dbReference type="EMBL" id="EER18507.1"/>
    </source>
</evidence>
<sequence>MTAEICSTVESVNPFTPPPGFVRVPPKASSSLITLTKKYDIILGSSSKWRRTVLEASGCRCVDIIAPEVDEKSIRGSSPLETTYKITKAKADAIMDEIGDSGWTGLLVCSDQVSLCDGECREKPVDAAEARRFIRSYTDDGLPVTTVSTMVVVDIETGKRAYGNHQATVRFAPIPPSVVDRLVEPGHPIYTCSGGFSIDDPIMGQYCISVDGGVDAVMGMPLGLLEKLIVEVTSETNTQ</sequence>
<dbReference type="GO" id="GO:0047429">
    <property type="term" value="F:nucleoside triphosphate diphosphatase activity"/>
    <property type="evidence" value="ECO:0007669"/>
    <property type="project" value="InterPro"/>
</dbReference>
<dbReference type="EMBL" id="GG671784">
    <property type="protein sequence ID" value="EER18507.1"/>
    <property type="molecule type" value="Genomic_DNA"/>
</dbReference>
<dbReference type="Gene3D" id="3.90.950.10">
    <property type="match status" value="1"/>
</dbReference>